<keyword evidence="3" id="KW-1185">Reference proteome</keyword>
<dbReference type="RefSeq" id="WP_099872988.1">
    <property type="nucleotide sequence ID" value="NZ_CP024608.1"/>
</dbReference>
<accession>A0A2D2DE28</accession>
<dbReference type="PANTHER" id="PTHR33371">
    <property type="entry name" value="INTERMEMBRANE PHOSPHOLIPID TRANSPORT SYSTEM BINDING PROTEIN MLAD-RELATED"/>
    <property type="match status" value="1"/>
</dbReference>
<evidence type="ECO:0000259" key="1">
    <source>
        <dbReference type="Pfam" id="PF02470"/>
    </source>
</evidence>
<dbReference type="OrthoDB" id="9788420at2"/>
<proteinExistence type="predicted"/>
<dbReference type="AlphaFoldDB" id="A0A2D2DE28"/>
<reference evidence="2" key="1">
    <citation type="submission" date="2017-10" db="EMBL/GenBank/DDBJ databases">
        <title>Massilia psychrophilum sp. nov., a novel purple-pigmented bacterium isolated from Tianshan glacier, Xinjiang Municipality, China.</title>
        <authorList>
            <person name="Wang H."/>
        </authorList>
    </citation>
    <scope>NUCLEOTIDE SEQUENCE [LARGE SCALE GENOMIC DNA]</scope>
    <source>
        <strain evidence="2">B2</strain>
    </source>
</reference>
<dbReference type="NCBIfam" id="TIGR04430">
    <property type="entry name" value="OM_asym_MlaD"/>
    <property type="match status" value="1"/>
</dbReference>
<dbReference type="InterPro" id="IPR052336">
    <property type="entry name" value="MlaD_Phospholipid_Transporter"/>
</dbReference>
<feature type="domain" description="Mce/MlaD" evidence="1">
    <location>
        <begin position="39"/>
        <end position="116"/>
    </location>
</feature>
<dbReference type="PANTHER" id="PTHR33371:SF4">
    <property type="entry name" value="INTERMEMBRANE PHOSPHOLIPID TRANSPORT SYSTEM BINDING PROTEIN MLAD"/>
    <property type="match status" value="1"/>
</dbReference>
<evidence type="ECO:0000313" key="2">
    <source>
        <dbReference type="EMBL" id="ATQ73241.1"/>
    </source>
</evidence>
<dbReference type="Pfam" id="PF02470">
    <property type="entry name" value="MlaD"/>
    <property type="match status" value="1"/>
</dbReference>
<name>A0A2D2DE28_9BURK</name>
<dbReference type="Proteomes" id="UP000229897">
    <property type="component" value="Chromosome"/>
</dbReference>
<protein>
    <submittedName>
        <fullName evidence="2">Outer membrane lipid asymmetry maintenance protein MlaD</fullName>
    </submittedName>
</protein>
<gene>
    <name evidence="2" type="primary">mlaD</name>
    <name evidence="2" type="ORF">CR152_00990</name>
</gene>
<dbReference type="InterPro" id="IPR003399">
    <property type="entry name" value="Mce/MlaD"/>
</dbReference>
<organism evidence="2 3">
    <name type="scientific">Massilia violaceinigra</name>
    <dbReference type="NCBI Taxonomy" id="2045208"/>
    <lineage>
        <taxon>Bacteria</taxon>
        <taxon>Pseudomonadati</taxon>
        <taxon>Pseudomonadota</taxon>
        <taxon>Betaproteobacteria</taxon>
        <taxon>Burkholderiales</taxon>
        <taxon>Oxalobacteraceae</taxon>
        <taxon>Telluria group</taxon>
        <taxon>Massilia</taxon>
    </lineage>
</organism>
<dbReference type="GO" id="GO:0005548">
    <property type="term" value="F:phospholipid transporter activity"/>
    <property type="evidence" value="ECO:0007669"/>
    <property type="project" value="TreeGrafter"/>
</dbReference>
<evidence type="ECO:0000313" key="3">
    <source>
        <dbReference type="Proteomes" id="UP000229897"/>
    </source>
</evidence>
<dbReference type="GO" id="GO:0005543">
    <property type="term" value="F:phospholipid binding"/>
    <property type="evidence" value="ECO:0007669"/>
    <property type="project" value="TreeGrafter"/>
</dbReference>
<dbReference type="InterPro" id="IPR030970">
    <property type="entry name" value="ABC_MlaD"/>
</dbReference>
<sequence>MQRKSIDVWVGLFVLLGLAALLFLALKAGNMSTLSFGKTYLVTGKFDNIGGLKPQAPVKSAGVVVGRVGDIKFDDKTYQALVTLELETGYNFPKDSSLKILTAGLLGEQYIGIQAGSDDANKLVNGDRINSTQSATVLEDLINQFIYSKAADGKE</sequence>
<dbReference type="EMBL" id="CP024608">
    <property type="protein sequence ID" value="ATQ73241.1"/>
    <property type="molecule type" value="Genomic_DNA"/>
</dbReference>
<dbReference type="KEGG" id="mass:CR152_00990"/>